<dbReference type="Proteomes" id="UP000054359">
    <property type="component" value="Unassembled WGS sequence"/>
</dbReference>
<accession>A0A087TIU0</accession>
<gene>
    <name evidence="1" type="ORF">X975_12587</name>
</gene>
<feature type="non-terminal residue" evidence="1">
    <location>
        <position position="67"/>
    </location>
</feature>
<reference evidence="1 2" key="1">
    <citation type="submission" date="2013-11" db="EMBL/GenBank/DDBJ databases">
        <title>Genome sequencing of Stegodyphus mimosarum.</title>
        <authorList>
            <person name="Bechsgaard J."/>
        </authorList>
    </citation>
    <scope>NUCLEOTIDE SEQUENCE [LARGE SCALE GENOMIC DNA]</scope>
</reference>
<proteinExistence type="predicted"/>
<evidence type="ECO:0000313" key="2">
    <source>
        <dbReference type="Proteomes" id="UP000054359"/>
    </source>
</evidence>
<keyword evidence="2" id="KW-1185">Reference proteome</keyword>
<sequence length="67" mass="7753">MFGEIFINLNGRRENIASYGVFKNTERQRSIDLLGLRILKVSVLVRVSVRVLVRALLSFHLSFFEIT</sequence>
<dbReference type="AlphaFoldDB" id="A0A087TIU0"/>
<evidence type="ECO:0000313" key="1">
    <source>
        <dbReference type="EMBL" id="KFM65029.1"/>
    </source>
</evidence>
<dbReference type="EMBL" id="KK115399">
    <property type="protein sequence ID" value="KFM65029.1"/>
    <property type="molecule type" value="Genomic_DNA"/>
</dbReference>
<name>A0A087TIU0_STEMI</name>
<organism evidence="1 2">
    <name type="scientific">Stegodyphus mimosarum</name>
    <name type="common">African social velvet spider</name>
    <dbReference type="NCBI Taxonomy" id="407821"/>
    <lineage>
        <taxon>Eukaryota</taxon>
        <taxon>Metazoa</taxon>
        <taxon>Ecdysozoa</taxon>
        <taxon>Arthropoda</taxon>
        <taxon>Chelicerata</taxon>
        <taxon>Arachnida</taxon>
        <taxon>Araneae</taxon>
        <taxon>Araneomorphae</taxon>
        <taxon>Entelegynae</taxon>
        <taxon>Eresoidea</taxon>
        <taxon>Eresidae</taxon>
        <taxon>Stegodyphus</taxon>
    </lineage>
</organism>
<protein>
    <submittedName>
        <fullName evidence="1">Uncharacterized protein</fullName>
    </submittedName>
</protein>